<comment type="caution">
    <text evidence="1">The sequence shown here is derived from an EMBL/GenBank/DDBJ whole genome shotgun (WGS) entry which is preliminary data.</text>
</comment>
<proteinExistence type="predicted"/>
<name>A0AAV0WSH0_9HEMI</name>
<keyword evidence="2" id="KW-1185">Reference proteome</keyword>
<accession>A0AAV0WSH0</accession>
<sequence length="99" mass="11072">MCDGTRLIITELKDNLTVAIIITGPADLPIQFKFSLTIGKVQGQPFELVGTTYENNVLLMANCMCAYSWSELLKINLFNILLPQNKTTSNIVYMEVLSQ</sequence>
<evidence type="ECO:0000313" key="1">
    <source>
        <dbReference type="EMBL" id="CAI6358663.1"/>
    </source>
</evidence>
<reference evidence="1 2" key="1">
    <citation type="submission" date="2023-01" db="EMBL/GenBank/DDBJ databases">
        <authorList>
            <person name="Whitehead M."/>
        </authorList>
    </citation>
    <scope>NUCLEOTIDE SEQUENCE [LARGE SCALE GENOMIC DNA]</scope>
</reference>
<protein>
    <submittedName>
        <fullName evidence="1">Uncharacterized protein</fullName>
    </submittedName>
</protein>
<dbReference type="Proteomes" id="UP001160148">
    <property type="component" value="Unassembled WGS sequence"/>
</dbReference>
<evidence type="ECO:0000313" key="2">
    <source>
        <dbReference type="Proteomes" id="UP001160148"/>
    </source>
</evidence>
<dbReference type="AlphaFoldDB" id="A0AAV0WSH0"/>
<dbReference type="EMBL" id="CARXXK010000002">
    <property type="protein sequence ID" value="CAI6358663.1"/>
    <property type="molecule type" value="Genomic_DNA"/>
</dbReference>
<gene>
    <name evidence="1" type="ORF">MEUPH1_LOCUS14157</name>
</gene>
<organism evidence="1 2">
    <name type="scientific">Macrosiphum euphorbiae</name>
    <name type="common">potato aphid</name>
    <dbReference type="NCBI Taxonomy" id="13131"/>
    <lineage>
        <taxon>Eukaryota</taxon>
        <taxon>Metazoa</taxon>
        <taxon>Ecdysozoa</taxon>
        <taxon>Arthropoda</taxon>
        <taxon>Hexapoda</taxon>
        <taxon>Insecta</taxon>
        <taxon>Pterygota</taxon>
        <taxon>Neoptera</taxon>
        <taxon>Paraneoptera</taxon>
        <taxon>Hemiptera</taxon>
        <taxon>Sternorrhyncha</taxon>
        <taxon>Aphidomorpha</taxon>
        <taxon>Aphidoidea</taxon>
        <taxon>Aphididae</taxon>
        <taxon>Macrosiphini</taxon>
        <taxon>Macrosiphum</taxon>
    </lineage>
</organism>